<dbReference type="AlphaFoldDB" id="O45059"/>
<evidence type="ECO:0000313" key="5">
    <source>
        <dbReference type="WormBase" id="C35B1.3"/>
    </source>
</evidence>
<dbReference type="eggNOG" id="ENOG502TJ9M">
    <property type="taxonomic scope" value="Eukaryota"/>
</dbReference>
<organism evidence="3 4">
    <name type="scientific">Caenorhabditis elegans</name>
    <dbReference type="NCBI Taxonomy" id="6239"/>
    <lineage>
        <taxon>Eukaryota</taxon>
        <taxon>Metazoa</taxon>
        <taxon>Ecdysozoa</taxon>
        <taxon>Nematoda</taxon>
        <taxon>Chromadorea</taxon>
        <taxon>Rhabditida</taxon>
        <taxon>Rhabditina</taxon>
        <taxon>Rhabditomorpha</taxon>
        <taxon>Rhabditoidea</taxon>
        <taxon>Rhabditidae</taxon>
        <taxon>Peloderinae</taxon>
        <taxon>Caenorhabditis</taxon>
    </lineage>
</organism>
<dbReference type="UCSC" id="C35B1.3">
    <property type="organism name" value="c. elegans"/>
</dbReference>
<dbReference type="EMBL" id="BX284604">
    <property type="protein sequence ID" value="CCD66738.1"/>
    <property type="molecule type" value="Genomic_DNA"/>
</dbReference>
<dbReference type="RefSeq" id="NP_500477.1">
    <property type="nucleotide sequence ID" value="NM_068076.8"/>
</dbReference>
<proteinExistence type="predicted"/>
<gene>
    <name evidence="3 5" type="ORF">C35B1.3</name>
    <name evidence="3" type="ORF">CELE_C35B1.3</name>
</gene>
<protein>
    <submittedName>
        <fullName evidence="3">Glycine Rich Secreted Protein</fullName>
    </submittedName>
</protein>
<name>O45059_CAEEL</name>
<reference evidence="3 4" key="1">
    <citation type="journal article" date="1998" name="Science">
        <title>Genome sequence of the nematode C. elegans: a platform for investigating biology.</title>
        <authorList>
            <consortium name="The C. elegans sequencing consortium"/>
            <person name="Sulson J.E."/>
            <person name="Waterston R."/>
        </authorList>
    </citation>
    <scope>NUCLEOTIDE SEQUENCE [LARGE SCALE GENOMIC DNA]</scope>
    <source>
        <strain evidence="3 4">Bristol N2</strain>
    </source>
</reference>
<dbReference type="AGR" id="WB:WBGene00016433"/>
<dbReference type="STRING" id="6239.C35B1.3.1"/>
<keyword evidence="1" id="KW-0812">Transmembrane</keyword>
<keyword evidence="4" id="KW-1185">Reference proteome</keyword>
<accession>O45059</accession>
<dbReference type="Proteomes" id="UP000001940">
    <property type="component" value="Chromosome IV"/>
</dbReference>
<evidence type="ECO:0000313" key="4">
    <source>
        <dbReference type="Proteomes" id="UP000001940"/>
    </source>
</evidence>
<keyword evidence="2" id="KW-0732">Signal</keyword>
<sequence length="52" mass="5000">MNLLTLLLVFVALLTVTVVEAGDPDLGGIFSGIGGMLGSIGGLAGAGGGKKK</sequence>
<feature type="transmembrane region" description="Helical" evidence="1">
    <location>
        <begin position="31"/>
        <end position="49"/>
    </location>
</feature>
<dbReference type="WormBase" id="C35B1.3">
    <property type="protein sequence ID" value="CE16901"/>
    <property type="gene ID" value="WBGene00016433"/>
</dbReference>
<feature type="chain" id="PRO_5004158440" evidence="2">
    <location>
        <begin position="22"/>
        <end position="52"/>
    </location>
</feature>
<keyword evidence="1" id="KW-1133">Transmembrane helix</keyword>
<dbReference type="KEGG" id="cel:CELE_C35B1.3"/>
<dbReference type="SMR" id="O45059"/>
<evidence type="ECO:0000256" key="2">
    <source>
        <dbReference type="SAM" id="SignalP"/>
    </source>
</evidence>
<dbReference type="PIR" id="T32956">
    <property type="entry name" value="T32956"/>
</dbReference>
<dbReference type="PaxDb" id="6239-C35B1.3"/>
<dbReference type="Bgee" id="WBGene00016433">
    <property type="expression patterns" value="Expressed in adult organism and 1 other cell type or tissue"/>
</dbReference>
<evidence type="ECO:0000313" key="3">
    <source>
        <dbReference type="EMBL" id="CCD66738.1"/>
    </source>
</evidence>
<keyword evidence="1" id="KW-0472">Membrane</keyword>
<feature type="signal peptide" evidence="2">
    <location>
        <begin position="1"/>
        <end position="21"/>
    </location>
</feature>
<dbReference type="GeneID" id="177167"/>
<dbReference type="CTD" id="177167"/>
<dbReference type="InParanoid" id="O45059"/>
<dbReference type="HOGENOM" id="CLU_3108387_0_0_1"/>
<dbReference type="FunCoup" id="O45059">
    <property type="interactions" value="811"/>
</dbReference>
<evidence type="ECO:0000256" key="1">
    <source>
        <dbReference type="SAM" id="Phobius"/>
    </source>
</evidence>